<protein>
    <submittedName>
        <fullName evidence="2">Uncharacterized protein</fullName>
    </submittedName>
</protein>
<organism evidence="2 3">
    <name type="scientific">Knipowitschia caucasica</name>
    <name type="common">Caucasian dwarf goby</name>
    <name type="synonym">Pomatoschistus caucasicus</name>
    <dbReference type="NCBI Taxonomy" id="637954"/>
    <lineage>
        <taxon>Eukaryota</taxon>
        <taxon>Metazoa</taxon>
        <taxon>Chordata</taxon>
        <taxon>Craniata</taxon>
        <taxon>Vertebrata</taxon>
        <taxon>Euteleostomi</taxon>
        <taxon>Actinopterygii</taxon>
        <taxon>Neopterygii</taxon>
        <taxon>Teleostei</taxon>
        <taxon>Neoteleostei</taxon>
        <taxon>Acanthomorphata</taxon>
        <taxon>Gobiaria</taxon>
        <taxon>Gobiiformes</taxon>
        <taxon>Gobioidei</taxon>
        <taxon>Gobiidae</taxon>
        <taxon>Gobiinae</taxon>
        <taxon>Knipowitschia</taxon>
    </lineage>
</organism>
<name>A0AAV2K1W7_KNICA</name>
<feature type="region of interest" description="Disordered" evidence="1">
    <location>
        <begin position="1"/>
        <end position="35"/>
    </location>
</feature>
<dbReference type="EMBL" id="OZ035837">
    <property type="protein sequence ID" value="CAL1582458.1"/>
    <property type="molecule type" value="Genomic_DNA"/>
</dbReference>
<sequence length="81" mass="8487">MGRGSASGLPRDPGVEGGTLQAAEDGDGYEGGCGPCVPRPEAVSRGKGLALCPLGGQSCKWSEGFYLRSRHTDTEMRRSEM</sequence>
<evidence type="ECO:0000313" key="2">
    <source>
        <dbReference type="EMBL" id="CAL1582458.1"/>
    </source>
</evidence>
<evidence type="ECO:0000256" key="1">
    <source>
        <dbReference type="SAM" id="MobiDB-lite"/>
    </source>
</evidence>
<keyword evidence="3" id="KW-1185">Reference proteome</keyword>
<accession>A0AAV2K1W7</accession>
<evidence type="ECO:0000313" key="3">
    <source>
        <dbReference type="Proteomes" id="UP001497482"/>
    </source>
</evidence>
<reference evidence="2 3" key="1">
    <citation type="submission" date="2024-04" db="EMBL/GenBank/DDBJ databases">
        <authorList>
            <person name="Waldvogel A.-M."/>
            <person name="Schoenle A."/>
        </authorList>
    </citation>
    <scope>NUCLEOTIDE SEQUENCE [LARGE SCALE GENOMIC DNA]</scope>
</reference>
<gene>
    <name evidence="2" type="ORF">KC01_LOCUS13063</name>
</gene>
<dbReference type="AlphaFoldDB" id="A0AAV2K1W7"/>
<dbReference type="Proteomes" id="UP001497482">
    <property type="component" value="Chromosome 15"/>
</dbReference>
<proteinExistence type="predicted"/>